<dbReference type="GO" id="GO:0005634">
    <property type="term" value="C:nucleus"/>
    <property type="evidence" value="ECO:0007669"/>
    <property type="project" value="TreeGrafter"/>
</dbReference>
<evidence type="ECO:0000259" key="3">
    <source>
        <dbReference type="PROSITE" id="PS51352"/>
    </source>
</evidence>
<dbReference type="Gene3D" id="2.60.120.650">
    <property type="entry name" value="Cupin"/>
    <property type="match status" value="1"/>
</dbReference>
<comment type="caution">
    <text evidence="4">The sequence shown here is derived from an EMBL/GenBank/DDBJ whole genome shotgun (WGS) entry which is preliminary data.</text>
</comment>
<dbReference type="CDD" id="cd02947">
    <property type="entry name" value="TRX_family"/>
    <property type="match status" value="1"/>
</dbReference>
<dbReference type="InterPro" id="IPR013766">
    <property type="entry name" value="Thioredoxin_domain"/>
</dbReference>
<protein>
    <submittedName>
        <fullName evidence="4">F-box protein</fullName>
    </submittedName>
</protein>
<dbReference type="SUPFAM" id="SSF52833">
    <property type="entry name" value="Thioredoxin-like"/>
    <property type="match status" value="2"/>
</dbReference>
<evidence type="ECO:0000259" key="2">
    <source>
        <dbReference type="PROSITE" id="PS51184"/>
    </source>
</evidence>
<keyword evidence="1" id="KW-0472">Membrane</keyword>
<dbReference type="PANTHER" id="PTHR12480:SF22">
    <property type="entry name" value="JMJC DOMAIN-CONTAINING PROTEIN"/>
    <property type="match status" value="1"/>
</dbReference>
<dbReference type="InterPro" id="IPR003347">
    <property type="entry name" value="JmjC_dom"/>
</dbReference>
<dbReference type="PROSITE" id="PS00194">
    <property type="entry name" value="THIOREDOXIN_1"/>
    <property type="match status" value="1"/>
</dbReference>
<dbReference type="OrthoDB" id="2121326at2759"/>
<proteinExistence type="predicted"/>
<dbReference type="Pfam" id="PF00085">
    <property type="entry name" value="Thioredoxin"/>
    <property type="match status" value="1"/>
</dbReference>
<evidence type="ECO:0000313" key="5">
    <source>
        <dbReference type="Proteomes" id="UP000186817"/>
    </source>
</evidence>
<dbReference type="SUPFAM" id="SSF51197">
    <property type="entry name" value="Clavaminate synthase-like"/>
    <property type="match status" value="1"/>
</dbReference>
<sequence length="729" mass="79947">MFMPPVTYEFCLGKAPGAHNVPYAPVSIPIFCGGRYAQVLLPSHACGIVAIGPWPAWSTPLIFPTAFRPWIQARAVSVAGPQGSGEDFGRRALPSPAMATSSHRARRLAGVVRMGGCFCAGCCGAAVLFALVGRLDLGFTSGPPESFRGAGRNRHGPGRTERHCVVETSPSELDAVVRAGGSVVLDVYAVWCGPCKLLEPALHKLAGRLSSGEFDEPGIPSPQVLRLDSDRHSTKATALGVEGLPTVIFYKHGVETGRFEGSVSLSQLEDAAAAALGMVELLDDTGLATEVSSLEELELTVQMEDVLMLGVLGSGHSNNHGMQLTGFTQHRQPDRVVEPVASKLDIELRIKRSCSAMDWARPQLFRGAARSLFPANWTLSSIADTYADVHIAVQRLPTKASQLCRSAPRAETLPVKGFFDEMQAVSPDRLSYWSSQVLYEPPFDCLLNDFQRPDFLTKEDDFLTRWRGLRFLAPPLLQFIFYFRWLFIGPKGSYSRLHLDPVGSAAWNACLEGQKRFVFFEPELLHDLHVDLSNPDQLRHIYPEYLADASILRHPYQELVLDAGDVVYAPPRWPHFVENLETSVSVTENFVRCHPDQFACFDFALASSEDSSAELPALEKRRLKRFRRIIRCAASFDGILQGGKWEQDSAALDGTLQILRRQLGGQMQVLTLDASSLPGVAESLQLGDLPAVVIFQDGQKVMHLEGRDAAAANVDDLQDVLEDVVNGMD</sequence>
<keyword evidence="5" id="KW-1185">Reference proteome</keyword>
<keyword evidence="1" id="KW-0812">Transmembrane</keyword>
<dbReference type="PROSITE" id="PS51352">
    <property type="entry name" value="THIOREDOXIN_2"/>
    <property type="match status" value="1"/>
</dbReference>
<dbReference type="PRINTS" id="PR00421">
    <property type="entry name" value="THIOREDOXIN"/>
</dbReference>
<name>A0A1Q9CK26_SYMMI</name>
<dbReference type="Proteomes" id="UP000186817">
    <property type="component" value="Unassembled WGS sequence"/>
</dbReference>
<dbReference type="PROSITE" id="PS51184">
    <property type="entry name" value="JMJC"/>
    <property type="match status" value="1"/>
</dbReference>
<dbReference type="InterPro" id="IPR036249">
    <property type="entry name" value="Thioredoxin-like_sf"/>
</dbReference>
<feature type="transmembrane region" description="Helical" evidence="1">
    <location>
        <begin position="111"/>
        <end position="132"/>
    </location>
</feature>
<dbReference type="GO" id="GO:0005737">
    <property type="term" value="C:cytoplasm"/>
    <property type="evidence" value="ECO:0007669"/>
    <property type="project" value="TreeGrafter"/>
</dbReference>
<evidence type="ECO:0000313" key="4">
    <source>
        <dbReference type="EMBL" id="OLP83278.1"/>
    </source>
</evidence>
<evidence type="ECO:0000256" key="1">
    <source>
        <dbReference type="SAM" id="Phobius"/>
    </source>
</evidence>
<dbReference type="InterPro" id="IPR041667">
    <property type="entry name" value="Cupin_8"/>
</dbReference>
<reference evidence="4 5" key="1">
    <citation type="submission" date="2016-02" db="EMBL/GenBank/DDBJ databases">
        <title>Genome analysis of coral dinoflagellate symbionts highlights evolutionary adaptations to a symbiotic lifestyle.</title>
        <authorList>
            <person name="Aranda M."/>
            <person name="Li Y."/>
            <person name="Liew Y.J."/>
            <person name="Baumgarten S."/>
            <person name="Simakov O."/>
            <person name="Wilson M."/>
            <person name="Piel J."/>
            <person name="Ashoor H."/>
            <person name="Bougouffa S."/>
            <person name="Bajic V.B."/>
            <person name="Ryu T."/>
            <person name="Ravasi T."/>
            <person name="Bayer T."/>
            <person name="Micklem G."/>
            <person name="Kim H."/>
            <person name="Bhak J."/>
            <person name="Lajeunesse T.C."/>
            <person name="Voolstra C.R."/>
        </authorList>
    </citation>
    <scope>NUCLEOTIDE SEQUENCE [LARGE SCALE GENOMIC DNA]</scope>
    <source>
        <strain evidence="4 5">CCMP2467</strain>
    </source>
</reference>
<dbReference type="SMART" id="SM00558">
    <property type="entry name" value="JmjC"/>
    <property type="match status" value="1"/>
</dbReference>
<feature type="domain" description="JmjC" evidence="2">
    <location>
        <begin position="430"/>
        <end position="607"/>
    </location>
</feature>
<accession>A0A1Q9CK26</accession>
<dbReference type="GO" id="GO:0106140">
    <property type="term" value="F:P-TEFb complex binding"/>
    <property type="evidence" value="ECO:0007669"/>
    <property type="project" value="TreeGrafter"/>
</dbReference>
<dbReference type="EMBL" id="LSRX01001127">
    <property type="protein sequence ID" value="OLP83278.1"/>
    <property type="molecule type" value="Genomic_DNA"/>
</dbReference>
<dbReference type="Pfam" id="PF13621">
    <property type="entry name" value="Cupin_8"/>
    <property type="match status" value="1"/>
</dbReference>
<feature type="domain" description="Thioredoxin" evidence="3">
    <location>
        <begin position="130"/>
        <end position="277"/>
    </location>
</feature>
<dbReference type="InterPro" id="IPR050910">
    <property type="entry name" value="JMJD6_ArgDemeth/LysHydrox"/>
</dbReference>
<keyword evidence="1" id="KW-1133">Transmembrane helix</keyword>
<dbReference type="GO" id="GO:0033749">
    <property type="term" value="F:histone H4R3 demethylase activity"/>
    <property type="evidence" value="ECO:0007669"/>
    <property type="project" value="TreeGrafter"/>
</dbReference>
<dbReference type="PANTHER" id="PTHR12480">
    <property type="entry name" value="ARGININE DEMETHYLASE AND LYSYL-HYDROXYLASE JMJD"/>
    <property type="match status" value="1"/>
</dbReference>
<dbReference type="InterPro" id="IPR017937">
    <property type="entry name" value="Thioredoxin_CS"/>
</dbReference>
<organism evidence="4 5">
    <name type="scientific">Symbiodinium microadriaticum</name>
    <name type="common">Dinoflagellate</name>
    <name type="synonym">Zooxanthella microadriatica</name>
    <dbReference type="NCBI Taxonomy" id="2951"/>
    <lineage>
        <taxon>Eukaryota</taxon>
        <taxon>Sar</taxon>
        <taxon>Alveolata</taxon>
        <taxon>Dinophyceae</taxon>
        <taxon>Suessiales</taxon>
        <taxon>Symbiodiniaceae</taxon>
        <taxon>Symbiodinium</taxon>
    </lineage>
</organism>
<dbReference type="Gene3D" id="3.40.30.10">
    <property type="entry name" value="Glutaredoxin"/>
    <property type="match status" value="1"/>
</dbReference>
<gene>
    <name evidence="4" type="ORF">AK812_SmicGene35982</name>
</gene>
<dbReference type="AlphaFoldDB" id="A0A1Q9CK26"/>